<sequence length="376" mass="43706">MIENLKGLLSFRGRNNFTNMSRYLRYNEATIRSWYEKYFNYLFFNIELIKTLKDELRIIAFDPSYVSKSGQLTPGLGYFWSGCDNSTKRGLEITGIASVGLESKTAMHLEAHQTFKSEDESFNLLTFYANLILSNVELYKQVSDSVVVDAYFSRFTFVDPLVEKGFIIISKLAKNAFLRYRNTEPPTGKRGRPKVYGEKVKFNNLDQRHFTLCFKNENSEAFEAEVHSKSLKRWIKCVVVVTELDNGKTRREILFSTDINQSGSAIIERYRLRFQIEFLFRDAKQFTGLTHCQARSKNKIHNHINMSLTAVSVAKALHYFDNKTEEKEPFSLSSIKMLYFNRNYIQRIFKGFGIAPEPYNNSEQMLQIERFGCIAA</sequence>
<dbReference type="InterPro" id="IPR012337">
    <property type="entry name" value="RNaseH-like_sf"/>
</dbReference>
<evidence type="ECO:0000259" key="1">
    <source>
        <dbReference type="Pfam" id="PF01609"/>
    </source>
</evidence>
<dbReference type="GO" id="GO:0004803">
    <property type="term" value="F:transposase activity"/>
    <property type="evidence" value="ECO:0007669"/>
    <property type="project" value="InterPro"/>
</dbReference>
<organism evidence="3 4">
    <name type="scientific">Persicobacter diffluens</name>
    <dbReference type="NCBI Taxonomy" id="981"/>
    <lineage>
        <taxon>Bacteria</taxon>
        <taxon>Pseudomonadati</taxon>
        <taxon>Bacteroidota</taxon>
        <taxon>Cytophagia</taxon>
        <taxon>Cytophagales</taxon>
        <taxon>Persicobacteraceae</taxon>
        <taxon>Persicobacter</taxon>
    </lineage>
</organism>
<reference evidence="3 4" key="1">
    <citation type="submission" date="2021-12" db="EMBL/GenBank/DDBJ databases">
        <title>Genome sequencing of bacteria with rrn-lacking chromosome and rrn-plasmid.</title>
        <authorList>
            <person name="Anda M."/>
            <person name="Iwasaki W."/>
        </authorList>
    </citation>
    <scope>NUCLEOTIDE SEQUENCE [LARGE SCALE GENOMIC DNA]</scope>
    <source>
        <strain evidence="3 4">NBRC 15940</strain>
    </source>
</reference>
<dbReference type="GO" id="GO:0006313">
    <property type="term" value="P:DNA transposition"/>
    <property type="evidence" value="ECO:0007669"/>
    <property type="project" value="InterPro"/>
</dbReference>
<dbReference type="EMBL" id="BQKE01000001">
    <property type="protein sequence ID" value="GJM60301.1"/>
    <property type="molecule type" value="Genomic_DNA"/>
</dbReference>
<keyword evidence="4" id="KW-1185">Reference proteome</keyword>
<name>A0AAN4VUW6_9BACT</name>
<dbReference type="SUPFAM" id="SSF53098">
    <property type="entry name" value="Ribonuclease H-like"/>
    <property type="match status" value="1"/>
</dbReference>
<accession>A0AAN4VUW6</accession>
<gene>
    <name evidence="2" type="ORF">PEDI_08530</name>
    <name evidence="3" type="ORF">PEDI_11360</name>
</gene>
<evidence type="ECO:0000313" key="2">
    <source>
        <dbReference type="EMBL" id="GJM60301.1"/>
    </source>
</evidence>
<feature type="domain" description="Transposase IS4-like" evidence="1">
    <location>
        <begin position="142"/>
        <end position="310"/>
    </location>
</feature>
<dbReference type="AlphaFoldDB" id="A0AAN4VUW6"/>
<dbReference type="InterPro" id="IPR002559">
    <property type="entry name" value="Transposase_11"/>
</dbReference>
<protein>
    <submittedName>
        <fullName evidence="3">Transposase</fullName>
    </submittedName>
</protein>
<dbReference type="GO" id="GO:0003677">
    <property type="term" value="F:DNA binding"/>
    <property type="evidence" value="ECO:0007669"/>
    <property type="project" value="InterPro"/>
</dbReference>
<dbReference type="Pfam" id="PF01609">
    <property type="entry name" value="DDE_Tnp_1"/>
    <property type="match status" value="1"/>
</dbReference>
<proteinExistence type="predicted"/>
<dbReference type="EMBL" id="BQKE01000001">
    <property type="protein sequence ID" value="GJM60584.1"/>
    <property type="molecule type" value="Genomic_DNA"/>
</dbReference>
<dbReference type="Proteomes" id="UP001310022">
    <property type="component" value="Unassembled WGS sequence"/>
</dbReference>
<comment type="caution">
    <text evidence="3">The sequence shown here is derived from an EMBL/GenBank/DDBJ whole genome shotgun (WGS) entry which is preliminary data.</text>
</comment>
<evidence type="ECO:0000313" key="4">
    <source>
        <dbReference type="Proteomes" id="UP001310022"/>
    </source>
</evidence>
<evidence type="ECO:0000313" key="3">
    <source>
        <dbReference type="EMBL" id="GJM60584.1"/>
    </source>
</evidence>